<comment type="similarity">
    <text evidence="2">Belongs to the GILT family.</text>
</comment>
<evidence type="ECO:0000256" key="3">
    <source>
        <dbReference type="ARBA" id="ARBA00022525"/>
    </source>
</evidence>
<keyword evidence="5" id="KW-0325">Glycoprotein</keyword>
<sequence>MNLVYVIALLSVLSSSQAAYKLNVTIYYETLSPECSMFIQSQLHPVYSKFADYLRLDMVPFGIVKSKFDEETQRWTFACEHGPDECYGNVIHACALDLNPPKTALDFINCCERQANPATDEAFQKCAKEIGINFEDLKRCKETTGYRHQVANAKKSRKIGLSTVPFITLNDKRDDDLNSEACQDFEGFVCKQLADNPPKGCQSLKN</sequence>
<evidence type="ECO:0000256" key="1">
    <source>
        <dbReference type="ARBA" id="ARBA00004613"/>
    </source>
</evidence>
<proteinExistence type="inferred from homology"/>
<reference evidence="7 8" key="1">
    <citation type="submission" date="2019-01" db="EMBL/GenBank/DDBJ databases">
        <authorList>
            <person name="Sayadi A."/>
        </authorList>
    </citation>
    <scope>NUCLEOTIDE SEQUENCE [LARGE SCALE GENOMIC DNA]</scope>
</reference>
<dbReference type="EMBL" id="CAACVG010006584">
    <property type="protein sequence ID" value="VEN40674.1"/>
    <property type="molecule type" value="Genomic_DNA"/>
</dbReference>
<organism evidence="7 8">
    <name type="scientific">Callosobruchus maculatus</name>
    <name type="common">Southern cowpea weevil</name>
    <name type="synonym">Pulse bruchid</name>
    <dbReference type="NCBI Taxonomy" id="64391"/>
    <lineage>
        <taxon>Eukaryota</taxon>
        <taxon>Metazoa</taxon>
        <taxon>Ecdysozoa</taxon>
        <taxon>Arthropoda</taxon>
        <taxon>Hexapoda</taxon>
        <taxon>Insecta</taxon>
        <taxon>Pterygota</taxon>
        <taxon>Neoptera</taxon>
        <taxon>Endopterygota</taxon>
        <taxon>Coleoptera</taxon>
        <taxon>Polyphaga</taxon>
        <taxon>Cucujiformia</taxon>
        <taxon>Chrysomeloidea</taxon>
        <taxon>Chrysomelidae</taxon>
        <taxon>Bruchinae</taxon>
        <taxon>Bruchini</taxon>
        <taxon>Callosobruchus</taxon>
    </lineage>
</organism>
<dbReference type="InterPro" id="IPR004911">
    <property type="entry name" value="Interferon-induced_GILT"/>
</dbReference>
<evidence type="ECO:0000313" key="7">
    <source>
        <dbReference type="EMBL" id="VEN40674.1"/>
    </source>
</evidence>
<evidence type="ECO:0000256" key="6">
    <source>
        <dbReference type="SAM" id="SignalP"/>
    </source>
</evidence>
<dbReference type="GO" id="GO:0016671">
    <property type="term" value="F:oxidoreductase activity, acting on a sulfur group of donors, disulfide as acceptor"/>
    <property type="evidence" value="ECO:0007669"/>
    <property type="project" value="InterPro"/>
</dbReference>
<protein>
    <submittedName>
        <fullName evidence="7">Uncharacterized protein</fullName>
    </submittedName>
</protein>
<feature type="signal peptide" evidence="6">
    <location>
        <begin position="1"/>
        <end position="18"/>
    </location>
</feature>
<name>A0A653BYH3_CALMS</name>
<dbReference type="SUPFAM" id="SSF52833">
    <property type="entry name" value="Thioredoxin-like"/>
    <property type="match status" value="1"/>
</dbReference>
<gene>
    <name evidence="7" type="ORF">CALMAC_LOCUS4760</name>
</gene>
<dbReference type="GO" id="GO:0005576">
    <property type="term" value="C:extracellular region"/>
    <property type="evidence" value="ECO:0007669"/>
    <property type="project" value="UniProtKB-SubCell"/>
</dbReference>
<keyword evidence="8" id="KW-1185">Reference proteome</keyword>
<dbReference type="PANTHER" id="PTHR13234">
    <property type="entry name" value="GAMMA-INTERFERON INDUCIBLE LYSOSOMAL THIOL REDUCTASE GILT"/>
    <property type="match status" value="1"/>
</dbReference>
<feature type="chain" id="PRO_5024921926" evidence="6">
    <location>
        <begin position="19"/>
        <end position="206"/>
    </location>
</feature>
<evidence type="ECO:0000256" key="4">
    <source>
        <dbReference type="ARBA" id="ARBA00022729"/>
    </source>
</evidence>
<keyword evidence="3" id="KW-0964">Secreted</keyword>
<dbReference type="Proteomes" id="UP000410492">
    <property type="component" value="Unassembled WGS sequence"/>
</dbReference>
<comment type="subcellular location">
    <subcellularLocation>
        <location evidence="1">Secreted</location>
    </subcellularLocation>
</comment>
<accession>A0A653BYH3</accession>
<dbReference type="Gene3D" id="3.40.30.10">
    <property type="entry name" value="Glutaredoxin"/>
    <property type="match status" value="1"/>
</dbReference>
<dbReference type="AlphaFoldDB" id="A0A653BYH3"/>
<dbReference type="OrthoDB" id="958254at2759"/>
<dbReference type="PANTHER" id="PTHR13234:SF8">
    <property type="entry name" value="GAMMA-INTERFERON-INDUCIBLE LYSOSOMAL THIOL REDUCTASE"/>
    <property type="match status" value="1"/>
</dbReference>
<keyword evidence="4 6" id="KW-0732">Signal</keyword>
<evidence type="ECO:0000256" key="2">
    <source>
        <dbReference type="ARBA" id="ARBA00005679"/>
    </source>
</evidence>
<evidence type="ECO:0000313" key="8">
    <source>
        <dbReference type="Proteomes" id="UP000410492"/>
    </source>
</evidence>
<evidence type="ECO:0000256" key="5">
    <source>
        <dbReference type="ARBA" id="ARBA00023180"/>
    </source>
</evidence>
<dbReference type="Pfam" id="PF03227">
    <property type="entry name" value="GILT"/>
    <property type="match status" value="1"/>
</dbReference>
<dbReference type="InterPro" id="IPR036249">
    <property type="entry name" value="Thioredoxin-like_sf"/>
</dbReference>